<dbReference type="SUPFAM" id="SSF47413">
    <property type="entry name" value="lambda repressor-like DNA-binding domains"/>
    <property type="match status" value="1"/>
</dbReference>
<dbReference type="GO" id="GO:0003677">
    <property type="term" value="F:DNA binding"/>
    <property type="evidence" value="ECO:0007669"/>
    <property type="project" value="InterPro"/>
</dbReference>
<feature type="domain" description="DUF5753" evidence="1">
    <location>
        <begin position="64"/>
        <end position="240"/>
    </location>
</feature>
<evidence type="ECO:0000259" key="1">
    <source>
        <dbReference type="Pfam" id="PF19054"/>
    </source>
</evidence>
<dbReference type="CDD" id="cd00093">
    <property type="entry name" value="HTH_XRE"/>
    <property type="match status" value="1"/>
</dbReference>
<accession>A0A7Y9XDE5</accession>
<proteinExistence type="predicted"/>
<reference evidence="2 3" key="1">
    <citation type="submission" date="2020-07" db="EMBL/GenBank/DDBJ databases">
        <title>Sequencing the genomes of 1000 actinobacteria strains.</title>
        <authorList>
            <person name="Klenk H.-P."/>
        </authorList>
    </citation>
    <scope>NUCLEOTIDE SEQUENCE [LARGE SCALE GENOMIC DNA]</scope>
    <source>
        <strain evidence="2 3">DSM 45278</strain>
    </source>
</reference>
<dbReference type="AlphaFoldDB" id="A0A7Y9XDE5"/>
<gene>
    <name evidence="2" type="ORF">HNR06_002102</name>
</gene>
<protein>
    <recommendedName>
        <fullName evidence="1">DUF5753 domain-containing protein</fullName>
    </recommendedName>
</protein>
<organism evidence="2 3">
    <name type="scientific">Nocardiopsis sinuspersici</name>
    <dbReference type="NCBI Taxonomy" id="501010"/>
    <lineage>
        <taxon>Bacteria</taxon>
        <taxon>Bacillati</taxon>
        <taxon>Actinomycetota</taxon>
        <taxon>Actinomycetes</taxon>
        <taxon>Streptosporangiales</taxon>
        <taxon>Nocardiopsidaceae</taxon>
        <taxon>Nocardiopsis</taxon>
    </lineage>
</organism>
<dbReference type="InterPro" id="IPR043917">
    <property type="entry name" value="DUF5753"/>
</dbReference>
<dbReference type="InterPro" id="IPR010982">
    <property type="entry name" value="Lambda_DNA-bd_dom_sf"/>
</dbReference>
<dbReference type="EMBL" id="JACCHL010000001">
    <property type="protein sequence ID" value="NYH52513.1"/>
    <property type="molecule type" value="Genomic_DNA"/>
</dbReference>
<comment type="caution">
    <text evidence="2">The sequence shown here is derived from an EMBL/GenBank/DDBJ whole genome shotgun (WGS) entry which is preliminary data.</text>
</comment>
<dbReference type="Proteomes" id="UP000584931">
    <property type="component" value="Unassembled WGS sequence"/>
</dbReference>
<sequence>MTQAGLAPYARVVPAQISAWENGKRGMTHAQARRLDQALNANGRFERAYEKANTPDSLPIWYEQVPEIEQRVSELREYQCQLVPGLIQTTEYAKATIQDTAPWASDDEVEQMVKSRMQRQGILASAHPPIVSVVVEESVLSRVIGDERTQAAQLDCVLDLVQRGRIRLQVVPSDVRHHHGAAGPFRIYTFSDNPPLASAEYAAGEVLMEDQEVVQRCMTTFGFLQAEALSMEASVELLRKVRKSIDERA</sequence>
<evidence type="ECO:0000313" key="2">
    <source>
        <dbReference type="EMBL" id="NYH52513.1"/>
    </source>
</evidence>
<dbReference type="Gene3D" id="1.10.260.40">
    <property type="entry name" value="lambda repressor-like DNA-binding domains"/>
    <property type="match status" value="1"/>
</dbReference>
<dbReference type="InterPro" id="IPR001387">
    <property type="entry name" value="Cro/C1-type_HTH"/>
</dbReference>
<dbReference type="Pfam" id="PF19054">
    <property type="entry name" value="DUF5753"/>
    <property type="match status" value="1"/>
</dbReference>
<evidence type="ECO:0000313" key="3">
    <source>
        <dbReference type="Proteomes" id="UP000584931"/>
    </source>
</evidence>
<name>A0A7Y9XDE5_9ACTN</name>